<feature type="transmembrane region" description="Helical" evidence="2">
    <location>
        <begin position="457"/>
        <end position="478"/>
    </location>
</feature>
<protein>
    <recommendedName>
        <fullName evidence="5">PepSY-associated TM helix</fullName>
    </recommendedName>
</protein>
<proteinExistence type="predicted"/>
<evidence type="ECO:0008006" key="5">
    <source>
        <dbReference type="Google" id="ProtNLM"/>
    </source>
</evidence>
<dbReference type="AlphaFoldDB" id="A0A168E9J4"/>
<keyword evidence="4" id="KW-1185">Reference proteome</keyword>
<name>A0A168E9J4_9MICO</name>
<dbReference type="RefSeq" id="WP_068200433.1">
    <property type="nucleotide sequence ID" value="NZ_CP014209.1"/>
</dbReference>
<dbReference type="Pfam" id="PF03929">
    <property type="entry name" value="PepSY_TM"/>
    <property type="match status" value="1"/>
</dbReference>
<keyword evidence="2" id="KW-0812">Transmembrane</keyword>
<accession>A0A168E9J4</accession>
<feature type="compositionally biased region" description="Pro residues" evidence="1">
    <location>
        <begin position="15"/>
        <end position="26"/>
    </location>
</feature>
<feature type="transmembrane region" description="Helical" evidence="2">
    <location>
        <begin position="381"/>
        <end position="410"/>
    </location>
</feature>
<dbReference type="EMBL" id="CP014209">
    <property type="protein sequence ID" value="ANC29763.1"/>
    <property type="molecule type" value="Genomic_DNA"/>
</dbReference>
<dbReference type="STRING" id="1300344.I598_0172"/>
<keyword evidence="2" id="KW-0472">Membrane</keyword>
<sequence>MTTAPSTTSATPAGPSTPPSAPPTPPQGSRLWVALQPILLRLHFYAGILVGPFLLVAATTGLLYTLAPTIERTMYDDLLVVEQVGDTTAPLSAQVAAARAAHPEGTISAVEVAGDPETTTRVVLAVDGLPEGAARTVFVDPYTAQVAGDSLTYGQWLPAREWIETLHSSLHLGTVGTLYSELAASWLWVVVLGGLAMWVARAVRKKRTARALLVPERGRPGRRRTLSWHGVVGILAATGLLVLSVTGLTWSEHAGARIGDLRSALSTPAPELDTALTAGYDAEADPHAEHGSVAGAIEDHYLEHGASWDGLTAAAEREGLVAPYRVTPPATHHEAWTVTEAATSWPMDNDAIAVHGFSGEVLDRVDFEDEPFLAKLSSWGIYFHLGMLFGLPNLLFLAATALGLVVLVVLGYRMWWQRRPTRQQGRGPGPLLGRGALRQAPLWLTVVLFALAAGAAYYVPLFGLTLAAFLVVDVLLGLRARRRARTS</sequence>
<gene>
    <name evidence="3" type="ORF">I598_0172</name>
</gene>
<feature type="transmembrane region" description="Helical" evidence="2">
    <location>
        <begin position="226"/>
        <end position="250"/>
    </location>
</feature>
<dbReference type="KEGG" id="ido:I598_0172"/>
<dbReference type="PANTHER" id="PTHR34219:SF1">
    <property type="entry name" value="PEPSY DOMAIN-CONTAINING PROTEIN"/>
    <property type="match status" value="1"/>
</dbReference>
<reference evidence="3 4" key="1">
    <citation type="submission" date="2016-01" db="EMBL/GenBank/DDBJ databases">
        <title>Complete genome sequence of a soil Actinobacterium, Isoptericola dokdonensis DS-3.</title>
        <authorList>
            <person name="Kwon S.-K."/>
            <person name="Kim J.F."/>
        </authorList>
    </citation>
    <scope>NUCLEOTIDE SEQUENCE [LARGE SCALE GENOMIC DNA]</scope>
    <source>
        <strain evidence="3 4">DS-3</strain>
    </source>
</reference>
<evidence type="ECO:0000313" key="3">
    <source>
        <dbReference type="EMBL" id="ANC29763.1"/>
    </source>
</evidence>
<dbReference type="PANTHER" id="PTHR34219">
    <property type="entry name" value="IRON-REGULATED INNER MEMBRANE PROTEIN-RELATED"/>
    <property type="match status" value="1"/>
</dbReference>
<keyword evidence="2" id="KW-1133">Transmembrane helix</keyword>
<organism evidence="3 4">
    <name type="scientific">Isoptericola dokdonensis DS-3</name>
    <dbReference type="NCBI Taxonomy" id="1300344"/>
    <lineage>
        <taxon>Bacteria</taxon>
        <taxon>Bacillati</taxon>
        <taxon>Actinomycetota</taxon>
        <taxon>Actinomycetes</taxon>
        <taxon>Micrococcales</taxon>
        <taxon>Promicromonosporaceae</taxon>
        <taxon>Isoptericola</taxon>
    </lineage>
</organism>
<feature type="transmembrane region" description="Helical" evidence="2">
    <location>
        <begin position="431"/>
        <end position="451"/>
    </location>
</feature>
<evidence type="ECO:0000313" key="4">
    <source>
        <dbReference type="Proteomes" id="UP000076794"/>
    </source>
</evidence>
<dbReference type="OrthoDB" id="9791166at2"/>
<feature type="region of interest" description="Disordered" evidence="1">
    <location>
        <begin position="1"/>
        <end position="28"/>
    </location>
</feature>
<dbReference type="InterPro" id="IPR005625">
    <property type="entry name" value="PepSY-ass_TM"/>
</dbReference>
<feature type="transmembrane region" description="Helical" evidence="2">
    <location>
        <begin position="182"/>
        <end position="200"/>
    </location>
</feature>
<feature type="transmembrane region" description="Helical" evidence="2">
    <location>
        <begin position="44"/>
        <end position="67"/>
    </location>
</feature>
<dbReference type="PATRIC" id="fig|1300344.3.peg.167"/>
<evidence type="ECO:0000256" key="2">
    <source>
        <dbReference type="SAM" id="Phobius"/>
    </source>
</evidence>
<evidence type="ECO:0000256" key="1">
    <source>
        <dbReference type="SAM" id="MobiDB-lite"/>
    </source>
</evidence>
<feature type="compositionally biased region" description="Low complexity" evidence="1">
    <location>
        <begin position="1"/>
        <end position="14"/>
    </location>
</feature>
<dbReference type="Proteomes" id="UP000076794">
    <property type="component" value="Chromosome"/>
</dbReference>